<keyword evidence="2" id="KW-1185">Reference proteome</keyword>
<organism evidence="1 2">
    <name type="scientific">Cupriavidus pampae</name>
    <dbReference type="NCBI Taxonomy" id="659251"/>
    <lineage>
        <taxon>Bacteria</taxon>
        <taxon>Pseudomonadati</taxon>
        <taxon>Pseudomonadota</taxon>
        <taxon>Betaproteobacteria</taxon>
        <taxon>Burkholderiales</taxon>
        <taxon>Burkholderiaceae</taxon>
        <taxon>Cupriavidus</taxon>
    </lineage>
</organism>
<evidence type="ECO:0000313" key="2">
    <source>
        <dbReference type="Proteomes" id="UP000706525"/>
    </source>
</evidence>
<dbReference type="RefSeq" id="WP_318036304.1">
    <property type="nucleotide sequence ID" value="NZ_CAJZAG010000012.1"/>
</dbReference>
<evidence type="ECO:0000313" key="1">
    <source>
        <dbReference type="EMBL" id="CAG9184480.1"/>
    </source>
</evidence>
<evidence type="ECO:0008006" key="3">
    <source>
        <dbReference type="Google" id="ProtNLM"/>
    </source>
</evidence>
<protein>
    <recommendedName>
        <fullName evidence="3">ASCH domain-containing protein</fullName>
    </recommendedName>
</protein>
<reference evidence="1 2" key="1">
    <citation type="submission" date="2021-08" db="EMBL/GenBank/DDBJ databases">
        <authorList>
            <person name="Peeters C."/>
        </authorList>
    </citation>
    <scope>NUCLEOTIDE SEQUENCE [LARGE SCALE GENOMIC DNA]</scope>
    <source>
        <strain evidence="1 2">LMG 32289</strain>
    </source>
</reference>
<proteinExistence type="predicted"/>
<sequence>MTQSATHSATRTATQAATQTAILSAADCAAPPRVLRLQVMAAYFHAIRDREKPLEFRLDTPYWRRRLVGCTFDAIEVALGYPKAEDATRRLRRVWRGVTPQTITHPHFGPESVAVLAIDVTGADLPLGAPSGLMP</sequence>
<comment type="caution">
    <text evidence="1">The sequence shown here is derived from an EMBL/GenBank/DDBJ whole genome shotgun (WGS) entry which is preliminary data.</text>
</comment>
<gene>
    <name evidence="1" type="ORF">LMG32289_05633</name>
</gene>
<dbReference type="Proteomes" id="UP000706525">
    <property type="component" value="Unassembled WGS sequence"/>
</dbReference>
<accession>A0ABN7ZJL4</accession>
<name>A0ABN7ZJL4_9BURK</name>
<dbReference type="EMBL" id="CAJZAG010000012">
    <property type="protein sequence ID" value="CAG9184480.1"/>
    <property type="molecule type" value="Genomic_DNA"/>
</dbReference>